<evidence type="ECO:0000256" key="4">
    <source>
        <dbReference type="SAM" id="MobiDB-lite"/>
    </source>
</evidence>
<feature type="compositionally biased region" description="Basic and acidic residues" evidence="4">
    <location>
        <begin position="367"/>
        <end position="381"/>
    </location>
</feature>
<dbReference type="EMBL" id="OOIN01000002">
    <property type="protein sequence ID" value="SPO21313.1"/>
    <property type="molecule type" value="Genomic_DNA"/>
</dbReference>
<protein>
    <submittedName>
        <fullName evidence="5">Related to protein DGCR14, probably involved in pre-mRNA splicing</fullName>
    </submittedName>
</protein>
<feature type="compositionally biased region" description="Polar residues" evidence="4">
    <location>
        <begin position="140"/>
        <end position="149"/>
    </location>
</feature>
<reference evidence="5 6" key="1">
    <citation type="submission" date="2018-03" db="EMBL/GenBank/DDBJ databases">
        <authorList>
            <person name="Guldener U."/>
        </authorList>
    </citation>
    <scope>NUCLEOTIDE SEQUENCE [LARGE SCALE GENOMIC DNA]</scope>
    <source>
        <strain evidence="5 6">NBRC100155</strain>
    </source>
</reference>
<feature type="compositionally biased region" description="Gly residues" evidence="4">
    <location>
        <begin position="564"/>
        <end position="577"/>
    </location>
</feature>
<feature type="compositionally biased region" description="Basic and acidic residues" evidence="4">
    <location>
        <begin position="274"/>
        <end position="295"/>
    </location>
</feature>
<feature type="region of interest" description="Disordered" evidence="4">
    <location>
        <begin position="109"/>
        <end position="149"/>
    </location>
</feature>
<dbReference type="OrthoDB" id="19679at2759"/>
<dbReference type="PANTHER" id="PTHR12940">
    <property type="entry name" value="ES-2 PROTEIN - RELATED"/>
    <property type="match status" value="1"/>
</dbReference>
<dbReference type="GO" id="GO:0071013">
    <property type="term" value="C:catalytic step 2 spliceosome"/>
    <property type="evidence" value="ECO:0007669"/>
    <property type="project" value="TreeGrafter"/>
</dbReference>
<dbReference type="Pfam" id="PF09751">
    <property type="entry name" value="Es2"/>
    <property type="match status" value="1"/>
</dbReference>
<feature type="compositionally biased region" description="Low complexity" evidence="4">
    <location>
        <begin position="399"/>
        <end position="410"/>
    </location>
</feature>
<dbReference type="InterPro" id="IPR019148">
    <property type="entry name" value="Nuclear_protein_DGCR14_ESS-2"/>
</dbReference>
<feature type="region of interest" description="Disordered" evidence="4">
    <location>
        <begin position="557"/>
        <end position="591"/>
    </location>
</feature>
<feature type="compositionally biased region" description="Basic and acidic residues" evidence="4">
    <location>
        <begin position="221"/>
        <end position="246"/>
    </location>
</feature>
<feature type="region of interest" description="Disordered" evidence="4">
    <location>
        <begin position="342"/>
        <end position="415"/>
    </location>
</feature>
<evidence type="ECO:0000313" key="6">
    <source>
        <dbReference type="Proteomes" id="UP000324022"/>
    </source>
</evidence>
<gene>
    <name evidence="5" type="ORF">UTRI_00790</name>
</gene>
<feature type="region of interest" description="Disordered" evidence="4">
    <location>
        <begin position="1"/>
        <end position="41"/>
    </location>
</feature>
<accession>A0A5C3DSC8</accession>
<comment type="similarity">
    <text evidence="2">Belongs to the ESS2 family.</text>
</comment>
<sequence>MPLRKEPPTPRSDAVNARLHPTHNGVTSTTSGMGPLIPFKPGQSSLRKQAILTEDEYTSALSSIIKRDFFPNLDRIAAENEYLTAIESDDPRWIRIALDKLLRFDGSPAMQTRKQRRKDVPGQVSNSASGKGEWDDTPIATGSGSRVFNPTFTPAASTPGINVDGEEAEEEQVEPGSGITPDIDLSLAAFQSRYTSEDNASFSQLLDRDNQQRKRKHAHLFAREQASEQRRKRITHAEQADAERGKQLAIEANPDHPKLLEQARSTLLIGDGTHQVEDTGNDKGKQKEKEQKDPLDDLILVPESRKDDRPTPTGLNRWKYTARNAFMYGPDANEAYLHARPTSASTNTTAGEDSPTKPSTNFSALRLPEHTDSAGTEREDSVAGGWSPTSSRIDAAIQRGRTGSVTSSSSETPKVNGYGFVTPYSTPQHHHPPAAAQQEMHLKIYNAIKAKRAFSTRTLLTNSADVGGRGHFELPQWDKREKAAQRLVSTASPKPASRGMSPYGVKKYTGLAALESKRFGSPRSWGKGKRELTPAARALLERSSRGSGMMQGVASVAIQRGGDSKGGSGGGGVGGRGWTPTPQHVRRLPLD</sequence>
<keyword evidence="6" id="KW-1185">Reference proteome</keyword>
<evidence type="ECO:0000256" key="1">
    <source>
        <dbReference type="ARBA" id="ARBA00004123"/>
    </source>
</evidence>
<feature type="region of interest" description="Disordered" evidence="4">
    <location>
        <begin position="270"/>
        <end position="316"/>
    </location>
</feature>
<organism evidence="5 6">
    <name type="scientific">Ustilago trichophora</name>
    <dbReference type="NCBI Taxonomy" id="86804"/>
    <lineage>
        <taxon>Eukaryota</taxon>
        <taxon>Fungi</taxon>
        <taxon>Dikarya</taxon>
        <taxon>Basidiomycota</taxon>
        <taxon>Ustilaginomycotina</taxon>
        <taxon>Ustilaginomycetes</taxon>
        <taxon>Ustilaginales</taxon>
        <taxon>Ustilaginaceae</taxon>
        <taxon>Ustilago</taxon>
    </lineage>
</organism>
<comment type="subcellular location">
    <subcellularLocation>
        <location evidence="1">Nucleus</location>
    </subcellularLocation>
</comment>
<dbReference type="PANTHER" id="PTHR12940:SF0">
    <property type="entry name" value="SPLICING FACTOR ESS-2 HOMOLOG"/>
    <property type="match status" value="1"/>
</dbReference>
<keyword evidence="3" id="KW-0539">Nucleus</keyword>
<proteinExistence type="inferred from homology"/>
<evidence type="ECO:0000313" key="5">
    <source>
        <dbReference type="EMBL" id="SPO21313.1"/>
    </source>
</evidence>
<dbReference type="Proteomes" id="UP000324022">
    <property type="component" value="Unassembled WGS sequence"/>
</dbReference>
<feature type="compositionally biased region" description="Polar residues" evidence="4">
    <location>
        <begin position="342"/>
        <end position="363"/>
    </location>
</feature>
<feature type="region of interest" description="Disordered" evidence="4">
    <location>
        <begin position="209"/>
        <end position="246"/>
    </location>
</feature>
<name>A0A5C3DSC8_9BASI</name>
<dbReference type="AlphaFoldDB" id="A0A5C3DSC8"/>
<evidence type="ECO:0000256" key="2">
    <source>
        <dbReference type="ARBA" id="ARBA00009072"/>
    </source>
</evidence>
<evidence type="ECO:0000256" key="3">
    <source>
        <dbReference type="ARBA" id="ARBA00023242"/>
    </source>
</evidence>